<keyword evidence="6 12" id="KW-0378">Hydrolase</keyword>
<dbReference type="SUPFAM" id="SSF63737">
    <property type="entry name" value="Leukotriene A4 hydrolase N-terminal domain"/>
    <property type="match status" value="1"/>
</dbReference>
<feature type="domain" description="Peptidase M1 membrane alanine aminopeptidase" evidence="13">
    <location>
        <begin position="240"/>
        <end position="462"/>
    </location>
</feature>
<dbReference type="Proteomes" id="UP000000305">
    <property type="component" value="Unassembled WGS sequence"/>
</dbReference>
<dbReference type="EMBL" id="GL732685">
    <property type="protein sequence ID" value="EFX67105.1"/>
    <property type="molecule type" value="Genomic_DNA"/>
</dbReference>
<dbReference type="InterPro" id="IPR014782">
    <property type="entry name" value="Peptidase_M1_dom"/>
</dbReference>
<dbReference type="GO" id="GO:0005615">
    <property type="term" value="C:extracellular space"/>
    <property type="evidence" value="ECO:0000318"/>
    <property type="project" value="GO_Central"/>
</dbReference>
<keyword evidence="3 12" id="KW-0031">Aminopeptidase</keyword>
<dbReference type="Gene3D" id="2.60.40.1730">
    <property type="entry name" value="tricorn interacting facor f3 domain"/>
    <property type="match status" value="1"/>
</dbReference>
<dbReference type="InterPro" id="IPR027268">
    <property type="entry name" value="Peptidase_M4/M1_CTD_sf"/>
</dbReference>
<evidence type="ECO:0000256" key="2">
    <source>
        <dbReference type="ARBA" id="ARBA00010136"/>
    </source>
</evidence>
<feature type="binding site" evidence="10">
    <location>
        <position position="314"/>
    </location>
    <ligand>
        <name>Zn(2+)</name>
        <dbReference type="ChEBI" id="CHEBI:29105"/>
        <note>catalytic</note>
    </ligand>
</feature>
<dbReference type="Pfam" id="PF17900">
    <property type="entry name" value="Peptidase_M1_N"/>
    <property type="match status" value="1"/>
</dbReference>
<evidence type="ECO:0000256" key="10">
    <source>
        <dbReference type="PIRSR" id="PIRSR634016-3"/>
    </source>
</evidence>
<keyword evidence="4 12" id="KW-0645">Protease</keyword>
<evidence type="ECO:0000313" key="16">
    <source>
        <dbReference type="EMBL" id="EFX67105.1"/>
    </source>
</evidence>
<dbReference type="Gene3D" id="2.60.40.1910">
    <property type="match status" value="1"/>
</dbReference>
<evidence type="ECO:0000256" key="8">
    <source>
        <dbReference type="ARBA" id="ARBA00023049"/>
    </source>
</evidence>
<dbReference type="CDD" id="cd09601">
    <property type="entry name" value="M1_APN-Q_like"/>
    <property type="match status" value="1"/>
</dbReference>
<dbReference type="GO" id="GO:0006508">
    <property type="term" value="P:proteolysis"/>
    <property type="evidence" value="ECO:0000318"/>
    <property type="project" value="GO_Central"/>
</dbReference>
<dbReference type="STRING" id="6669.E9HM98"/>
<keyword evidence="17" id="KW-1185">Reference proteome</keyword>
<dbReference type="Pfam" id="PF11838">
    <property type="entry name" value="ERAP1_C"/>
    <property type="match status" value="1"/>
</dbReference>
<evidence type="ECO:0000259" key="15">
    <source>
        <dbReference type="Pfam" id="PF17900"/>
    </source>
</evidence>
<dbReference type="InParanoid" id="E9HM98"/>
<gene>
    <name evidence="16" type="ORF">DAPPUDRAFT_64107</name>
</gene>
<feature type="site" description="Transition state stabilizer" evidence="11">
    <location>
        <position position="396"/>
    </location>
</feature>
<feature type="active site" description="Proton acceptor" evidence="9">
    <location>
        <position position="311"/>
    </location>
</feature>
<dbReference type="InterPro" id="IPR024571">
    <property type="entry name" value="ERAP1-like_C_dom"/>
</dbReference>
<dbReference type="FunFam" id="1.10.390.10:FF:000006">
    <property type="entry name" value="Puromycin-sensitive aminopeptidase"/>
    <property type="match status" value="1"/>
</dbReference>
<dbReference type="Gene3D" id="1.10.390.10">
    <property type="entry name" value="Neutral Protease Domain 2"/>
    <property type="match status" value="1"/>
</dbReference>
<feature type="domain" description="ERAP1-like C-terminal" evidence="14">
    <location>
        <begin position="543"/>
        <end position="809"/>
    </location>
</feature>
<dbReference type="KEGG" id="dpx:DAPPUDRAFT_64107"/>
<comment type="cofactor">
    <cofactor evidence="10 12">
        <name>Zn(2+)</name>
        <dbReference type="ChEBI" id="CHEBI:29105"/>
    </cofactor>
    <text evidence="10 12">Binds 1 zinc ion per subunit.</text>
</comment>
<dbReference type="GO" id="GO:0008270">
    <property type="term" value="F:zinc ion binding"/>
    <property type="evidence" value="ECO:0007669"/>
    <property type="project" value="UniProtKB-UniRule"/>
</dbReference>
<evidence type="ECO:0000256" key="12">
    <source>
        <dbReference type="RuleBase" id="RU364040"/>
    </source>
</evidence>
<evidence type="ECO:0000259" key="13">
    <source>
        <dbReference type="Pfam" id="PF01433"/>
    </source>
</evidence>
<evidence type="ECO:0000256" key="7">
    <source>
        <dbReference type="ARBA" id="ARBA00022833"/>
    </source>
</evidence>
<comment type="subcellular location">
    <subcellularLocation>
        <location evidence="1">Cell membrane</location>
        <topology evidence="1">Lipid-anchor</topology>
        <topology evidence="1">GPI-anchor</topology>
    </subcellularLocation>
</comment>
<dbReference type="eggNOG" id="KOG1046">
    <property type="taxonomic scope" value="Eukaryota"/>
</dbReference>
<dbReference type="Pfam" id="PF01433">
    <property type="entry name" value="Peptidase_M1"/>
    <property type="match status" value="1"/>
</dbReference>
<dbReference type="OMA" id="VICEYEY"/>
<dbReference type="PRINTS" id="PR00756">
    <property type="entry name" value="ALADIPTASE"/>
</dbReference>
<evidence type="ECO:0000256" key="1">
    <source>
        <dbReference type="ARBA" id="ARBA00004609"/>
    </source>
</evidence>
<feature type="binding site" evidence="10">
    <location>
        <position position="310"/>
    </location>
    <ligand>
        <name>Zn(2+)</name>
        <dbReference type="ChEBI" id="CHEBI:29105"/>
        <note>catalytic</note>
    </ligand>
</feature>
<dbReference type="OrthoDB" id="6337587at2759"/>
<evidence type="ECO:0000256" key="9">
    <source>
        <dbReference type="PIRSR" id="PIRSR634016-1"/>
    </source>
</evidence>
<dbReference type="GO" id="GO:0043171">
    <property type="term" value="P:peptide catabolic process"/>
    <property type="evidence" value="ECO:0000318"/>
    <property type="project" value="GO_Central"/>
</dbReference>
<reference evidence="16 17" key="1">
    <citation type="journal article" date="2011" name="Science">
        <title>The ecoresponsive genome of Daphnia pulex.</title>
        <authorList>
            <person name="Colbourne J.K."/>
            <person name="Pfrender M.E."/>
            <person name="Gilbert D."/>
            <person name="Thomas W.K."/>
            <person name="Tucker A."/>
            <person name="Oakley T.H."/>
            <person name="Tokishita S."/>
            <person name="Aerts A."/>
            <person name="Arnold G.J."/>
            <person name="Basu M.K."/>
            <person name="Bauer D.J."/>
            <person name="Caceres C.E."/>
            <person name="Carmel L."/>
            <person name="Casola C."/>
            <person name="Choi J.H."/>
            <person name="Detter J.C."/>
            <person name="Dong Q."/>
            <person name="Dusheyko S."/>
            <person name="Eads B.D."/>
            <person name="Frohlich T."/>
            <person name="Geiler-Samerotte K.A."/>
            <person name="Gerlach D."/>
            <person name="Hatcher P."/>
            <person name="Jogdeo S."/>
            <person name="Krijgsveld J."/>
            <person name="Kriventseva E.V."/>
            <person name="Kultz D."/>
            <person name="Laforsch C."/>
            <person name="Lindquist E."/>
            <person name="Lopez J."/>
            <person name="Manak J.R."/>
            <person name="Muller J."/>
            <person name="Pangilinan J."/>
            <person name="Patwardhan R.P."/>
            <person name="Pitluck S."/>
            <person name="Pritham E.J."/>
            <person name="Rechtsteiner A."/>
            <person name="Rho M."/>
            <person name="Rogozin I.B."/>
            <person name="Sakarya O."/>
            <person name="Salamov A."/>
            <person name="Schaack S."/>
            <person name="Shapiro H."/>
            <person name="Shiga Y."/>
            <person name="Skalitzky C."/>
            <person name="Smith Z."/>
            <person name="Souvorov A."/>
            <person name="Sung W."/>
            <person name="Tang Z."/>
            <person name="Tsuchiya D."/>
            <person name="Tu H."/>
            <person name="Vos H."/>
            <person name="Wang M."/>
            <person name="Wolf Y.I."/>
            <person name="Yamagata H."/>
            <person name="Yamada T."/>
            <person name="Ye Y."/>
            <person name="Shaw J.R."/>
            <person name="Andrews J."/>
            <person name="Crease T.J."/>
            <person name="Tang H."/>
            <person name="Lucas S.M."/>
            <person name="Robertson H.M."/>
            <person name="Bork P."/>
            <person name="Koonin E.V."/>
            <person name="Zdobnov E.M."/>
            <person name="Grigoriev I.V."/>
            <person name="Lynch M."/>
            <person name="Boore J.L."/>
        </authorList>
    </citation>
    <scope>NUCLEOTIDE SEQUENCE [LARGE SCALE GENOMIC DNA]</scope>
</reference>
<name>E9HM98_DAPPU</name>
<evidence type="ECO:0000256" key="5">
    <source>
        <dbReference type="ARBA" id="ARBA00022723"/>
    </source>
</evidence>
<protein>
    <recommendedName>
        <fullName evidence="12">Aminopeptidase</fullName>
        <ecNumber evidence="12">3.4.11.-</ecNumber>
    </recommendedName>
</protein>
<evidence type="ECO:0000256" key="11">
    <source>
        <dbReference type="PIRSR" id="PIRSR634016-4"/>
    </source>
</evidence>
<dbReference type="GO" id="GO:0005886">
    <property type="term" value="C:plasma membrane"/>
    <property type="evidence" value="ECO:0007669"/>
    <property type="project" value="UniProtKB-SubCell"/>
</dbReference>
<evidence type="ECO:0000259" key="14">
    <source>
        <dbReference type="Pfam" id="PF11838"/>
    </source>
</evidence>
<keyword evidence="7 10" id="KW-0862">Zinc</keyword>
<comment type="similarity">
    <text evidence="2 12">Belongs to the peptidase M1 family.</text>
</comment>
<organism evidence="16 17">
    <name type="scientific">Daphnia pulex</name>
    <name type="common">Water flea</name>
    <dbReference type="NCBI Taxonomy" id="6669"/>
    <lineage>
        <taxon>Eukaryota</taxon>
        <taxon>Metazoa</taxon>
        <taxon>Ecdysozoa</taxon>
        <taxon>Arthropoda</taxon>
        <taxon>Crustacea</taxon>
        <taxon>Branchiopoda</taxon>
        <taxon>Diplostraca</taxon>
        <taxon>Cladocera</taxon>
        <taxon>Anomopoda</taxon>
        <taxon>Daphniidae</taxon>
        <taxon>Daphnia</taxon>
    </lineage>
</organism>
<accession>E9HM98</accession>
<feature type="domain" description="Aminopeptidase N-like N-terminal" evidence="15">
    <location>
        <begin position="9"/>
        <end position="204"/>
    </location>
</feature>
<dbReference type="PhylomeDB" id="E9HM98"/>
<dbReference type="GO" id="GO:0070006">
    <property type="term" value="F:metalloaminopeptidase activity"/>
    <property type="evidence" value="ECO:0000318"/>
    <property type="project" value="GO_Central"/>
</dbReference>
<dbReference type="SUPFAM" id="SSF55486">
    <property type="entry name" value="Metalloproteases ('zincins'), catalytic domain"/>
    <property type="match status" value="1"/>
</dbReference>
<dbReference type="InterPro" id="IPR001930">
    <property type="entry name" value="Peptidase_M1"/>
</dbReference>
<dbReference type="InterPro" id="IPR042097">
    <property type="entry name" value="Aminopeptidase_N-like_N_sf"/>
</dbReference>
<dbReference type="InterPro" id="IPR034016">
    <property type="entry name" value="M1_APN-typ"/>
</dbReference>
<evidence type="ECO:0000256" key="6">
    <source>
        <dbReference type="ARBA" id="ARBA00022801"/>
    </source>
</evidence>
<dbReference type="HOGENOM" id="CLU_003705_2_1_1"/>
<dbReference type="EC" id="3.4.11.-" evidence="12"/>
<keyword evidence="5 10" id="KW-0479">Metal-binding</keyword>
<evidence type="ECO:0000256" key="4">
    <source>
        <dbReference type="ARBA" id="ARBA00022670"/>
    </source>
</evidence>
<dbReference type="Gene3D" id="1.25.50.20">
    <property type="match status" value="1"/>
</dbReference>
<evidence type="ECO:0000256" key="3">
    <source>
        <dbReference type="ARBA" id="ARBA00022438"/>
    </source>
</evidence>
<sequence>MRLSRNLIPRHYTLRLLPHVLDESEHAIVDGFVQIDVRCTKNTRQIVLNADDVRVNLESIKVYDRASRERFSVENITQDVDNQFVILHLRRKTLIKGANYVIAMNFISQLNSQEKSRGFYRLKYTEAGQPSVMALTQMEPVDARKVFPCFDEPNMKADFTIIVGRPANMISVSNMPLYKSSPVEEKPGYEWDFFHRSFSMSTYLVSIAILDGPSWLSLSDGNVKLRLWARPSLLNQTRYFLKVARKMLDFYQNYLALDFPLPKQDLIAVPNIDTAMENWGLMIFGEQFLTYENGITSSDKIEFNTLAMAHETAHQWFGNLVTLDWWAELWLNEGLATFLSYVAVDQVFPEYKMEEKFVLNEMQRVMQDDASLTSHPISQPVNQPDEIISVFDAISYKKGASILRMLNEFLGHKTFKQGLTRYLKKLEYGNAVQDDLWAAFTQQAVINKVKLPYDIKFIMQTWTHNVGYPVVTIARNYSTRTATAAQSRFLVYPGKNLSQDENDLWVIPLTFITPLSKETKLRWLPPSSRAENMTDLNVDADQWLISNVNRSGFYRVNYDERNWNLIWAQLLHDPKQIPTISRAELVDDAFHLARADLLPYRTALNLANYLRKETEYLPWRSAFDVFQYIDAMLTRMPSTYEAFKVMRLCYFENEITDGDDSTTLRLLSEATKWACRWDQKDCVEMALVVYREWMARPNDPEVLVPADLKRVITCTAVRHLNWTEWQFAWTKFQESNIQTEKSDLLNGMACTTNTSLLSTMLDWTLSSSNQENIYFHGVIKSIASESLVGRDLAFNFLKSHWGALKQRFVSDAIF</sequence>
<keyword evidence="8 12" id="KW-0482">Metalloprotease</keyword>
<feature type="binding site" evidence="10">
    <location>
        <position position="333"/>
    </location>
    <ligand>
        <name>Zn(2+)</name>
        <dbReference type="ChEBI" id="CHEBI:29105"/>
        <note>catalytic</note>
    </ligand>
</feature>
<dbReference type="InterPro" id="IPR045357">
    <property type="entry name" value="Aminopeptidase_N-like_N"/>
</dbReference>
<dbReference type="InterPro" id="IPR050344">
    <property type="entry name" value="Peptidase_M1_aminopeptidases"/>
</dbReference>
<dbReference type="AlphaFoldDB" id="E9HM98"/>
<dbReference type="PANTHER" id="PTHR11533:SF294">
    <property type="entry name" value="THYROTROPIN-RELEASING HORMONE-DEGRADING ECTOENZYME"/>
    <property type="match status" value="1"/>
</dbReference>
<dbReference type="PANTHER" id="PTHR11533">
    <property type="entry name" value="PROTEASE M1 ZINC METALLOPROTEASE"/>
    <property type="match status" value="1"/>
</dbReference>
<proteinExistence type="inferred from homology"/>
<dbReference type="FunFam" id="2.60.40.1910:FF:000006">
    <property type="entry name" value="Aminopeptidase"/>
    <property type="match status" value="1"/>
</dbReference>
<evidence type="ECO:0000313" key="17">
    <source>
        <dbReference type="Proteomes" id="UP000000305"/>
    </source>
</evidence>